<dbReference type="EMBL" id="JAUUTY010000004">
    <property type="protein sequence ID" value="KAK1641900.1"/>
    <property type="molecule type" value="Genomic_DNA"/>
</dbReference>
<sequence length="440" mass="49439">MSALDVPDLRRSGAVCASWRQAHKAFNLAALEKAPCLLYACEQYGPNDVAFYCPTAGATFRVPFPGQPHYKRGFTFSCSGGWVFTTDEVGNPYLLNPLTGVQATLPPFKTIYDRGTYYDDHGKHVWKANPDGGGLDSYSWARHDLYLRVAISSAAKVTECIVLIAHYPDRRLSFARPGDEDWTLLNEHTRTVCDVLYNDNDGLFYILYARGSISTLDLSGPSPSPTSTILPRMLDVPRFCDMYLAIGPSGQLLQVWREHKDTPAWDGYTYKDIMGGACEGCVDFAGENDNDVKSRANDIDEEEDAPYQVDTADQEIDASQLLREGIDMPHRLLHEVATNEILVFEVDTEEEKLVELREIGDYALFLGLNSAVCIPTTDFPVFEPNCAYITDDCTIYSPMLRKDLGVWNIKKRTMQKLAGVWPNLHPWLHLPAPIWIMPKF</sequence>
<reference evidence="2" key="1">
    <citation type="submission" date="2023-07" db="EMBL/GenBank/DDBJ databases">
        <title>A chromosome-level genome assembly of Lolium multiflorum.</title>
        <authorList>
            <person name="Chen Y."/>
            <person name="Copetti D."/>
            <person name="Kolliker R."/>
            <person name="Studer B."/>
        </authorList>
    </citation>
    <scope>NUCLEOTIDE SEQUENCE</scope>
    <source>
        <strain evidence="2">02402/16</strain>
        <tissue evidence="2">Leaf</tissue>
    </source>
</reference>
<gene>
    <name evidence="2" type="ORF">QYE76_059705</name>
</gene>
<comment type="caution">
    <text evidence="2">The sequence shown here is derived from an EMBL/GenBank/DDBJ whole genome shotgun (WGS) entry which is preliminary data.</text>
</comment>
<feature type="domain" description="KIB1-4 beta-propeller" evidence="1">
    <location>
        <begin position="54"/>
        <end position="408"/>
    </location>
</feature>
<organism evidence="2 3">
    <name type="scientific">Lolium multiflorum</name>
    <name type="common">Italian ryegrass</name>
    <name type="synonym">Lolium perenne subsp. multiflorum</name>
    <dbReference type="NCBI Taxonomy" id="4521"/>
    <lineage>
        <taxon>Eukaryota</taxon>
        <taxon>Viridiplantae</taxon>
        <taxon>Streptophyta</taxon>
        <taxon>Embryophyta</taxon>
        <taxon>Tracheophyta</taxon>
        <taxon>Spermatophyta</taxon>
        <taxon>Magnoliopsida</taxon>
        <taxon>Liliopsida</taxon>
        <taxon>Poales</taxon>
        <taxon>Poaceae</taxon>
        <taxon>BOP clade</taxon>
        <taxon>Pooideae</taxon>
        <taxon>Poodae</taxon>
        <taxon>Poeae</taxon>
        <taxon>Poeae Chloroplast Group 2 (Poeae type)</taxon>
        <taxon>Loliodinae</taxon>
        <taxon>Loliinae</taxon>
        <taxon>Lolium</taxon>
    </lineage>
</organism>
<dbReference type="AlphaFoldDB" id="A0AAD8W4P8"/>
<evidence type="ECO:0000313" key="2">
    <source>
        <dbReference type="EMBL" id="KAK1641900.1"/>
    </source>
</evidence>
<dbReference type="SUPFAM" id="SSF82171">
    <property type="entry name" value="DPP6 N-terminal domain-like"/>
    <property type="match status" value="1"/>
</dbReference>
<protein>
    <recommendedName>
        <fullName evidence="1">KIB1-4 beta-propeller domain-containing protein</fullName>
    </recommendedName>
</protein>
<accession>A0AAD8W4P8</accession>
<proteinExistence type="predicted"/>
<dbReference type="Pfam" id="PF03478">
    <property type="entry name" value="Beta-prop_KIB1-4"/>
    <property type="match status" value="1"/>
</dbReference>
<evidence type="ECO:0000259" key="1">
    <source>
        <dbReference type="Pfam" id="PF03478"/>
    </source>
</evidence>
<dbReference type="PANTHER" id="PTHR44586:SF17">
    <property type="entry name" value="DUF295 DOMAIN-CONTAINING PROTEIN"/>
    <property type="match status" value="1"/>
</dbReference>
<keyword evidence="3" id="KW-1185">Reference proteome</keyword>
<dbReference type="PANTHER" id="PTHR44586">
    <property type="entry name" value="F-BOX DOMAIN CONTAINING PROTEIN, EXPRESSED"/>
    <property type="match status" value="1"/>
</dbReference>
<dbReference type="Proteomes" id="UP001231189">
    <property type="component" value="Unassembled WGS sequence"/>
</dbReference>
<dbReference type="InterPro" id="IPR005174">
    <property type="entry name" value="KIB1-4_b-propeller"/>
</dbReference>
<evidence type="ECO:0000313" key="3">
    <source>
        <dbReference type="Proteomes" id="UP001231189"/>
    </source>
</evidence>
<name>A0AAD8W4P8_LOLMU</name>